<evidence type="ECO:0008006" key="3">
    <source>
        <dbReference type="Google" id="ProtNLM"/>
    </source>
</evidence>
<reference evidence="1 2" key="1">
    <citation type="submission" date="2019-10" db="EMBL/GenBank/DDBJ databases">
        <title>Extracellular Electron Transfer in a Candidatus Methanoperedens spp. Enrichment Culture.</title>
        <authorList>
            <person name="Berger S."/>
            <person name="Rangel Shaw D."/>
            <person name="Berben T."/>
            <person name="In 'T Zandt M."/>
            <person name="Frank J."/>
            <person name="Reimann J."/>
            <person name="Jetten M.S.M."/>
            <person name="Welte C.U."/>
        </authorList>
    </citation>
    <scope>NUCLEOTIDE SEQUENCE [LARGE SCALE GENOMIC DNA]</scope>
    <source>
        <strain evidence="1">SB12</strain>
    </source>
</reference>
<organism evidence="1 2">
    <name type="scientific">Leptonema illini</name>
    <dbReference type="NCBI Taxonomy" id="183"/>
    <lineage>
        <taxon>Bacteria</taxon>
        <taxon>Pseudomonadati</taxon>
        <taxon>Spirochaetota</taxon>
        <taxon>Spirochaetia</taxon>
        <taxon>Leptospirales</taxon>
        <taxon>Leptospiraceae</taxon>
        <taxon>Leptonema</taxon>
    </lineage>
</organism>
<gene>
    <name evidence="1" type="ORF">F9K24_13340</name>
</gene>
<proteinExistence type="predicted"/>
<accession>A0A833H0J0</accession>
<dbReference type="AlphaFoldDB" id="A0A833H0J0"/>
<dbReference type="EMBL" id="WBUI01000013">
    <property type="protein sequence ID" value="KAB2931576.1"/>
    <property type="molecule type" value="Genomic_DNA"/>
</dbReference>
<protein>
    <recommendedName>
        <fullName evidence="3">DUF2191 domain-containing protein</fullName>
    </recommendedName>
</protein>
<evidence type="ECO:0000313" key="1">
    <source>
        <dbReference type="EMBL" id="KAB2931576.1"/>
    </source>
</evidence>
<comment type="caution">
    <text evidence="1">The sequence shown here is derived from an EMBL/GenBank/DDBJ whole genome shotgun (WGS) entry which is preliminary data.</text>
</comment>
<dbReference type="Proteomes" id="UP000460298">
    <property type="component" value="Unassembled WGS sequence"/>
</dbReference>
<name>A0A833H0J0_9LEPT</name>
<sequence length="89" mass="9804">MRTTIDMPDRLYREAKARAALEGLSLKDLLIHSIEAHLYGTAGEAKSVSPTWRAQFDTVSRELTQAALSSSVSALDQLRADRSRLDGES</sequence>
<evidence type="ECO:0000313" key="2">
    <source>
        <dbReference type="Proteomes" id="UP000460298"/>
    </source>
</evidence>